<feature type="transmembrane region" description="Helical" evidence="1">
    <location>
        <begin position="91"/>
        <end position="111"/>
    </location>
</feature>
<dbReference type="AlphaFoldDB" id="A0A6A7WDP3"/>
<organism evidence="2 3">
    <name type="scientific">Segatella copri</name>
    <dbReference type="NCBI Taxonomy" id="165179"/>
    <lineage>
        <taxon>Bacteria</taxon>
        <taxon>Pseudomonadati</taxon>
        <taxon>Bacteroidota</taxon>
        <taxon>Bacteroidia</taxon>
        <taxon>Bacteroidales</taxon>
        <taxon>Prevotellaceae</taxon>
        <taxon>Segatella</taxon>
    </lineage>
</organism>
<feature type="transmembrane region" description="Helical" evidence="1">
    <location>
        <begin position="27"/>
        <end position="49"/>
    </location>
</feature>
<protein>
    <recommendedName>
        <fullName evidence="4">MFS transporter</fullName>
    </recommendedName>
</protein>
<feature type="transmembrane region" description="Helical" evidence="1">
    <location>
        <begin position="181"/>
        <end position="200"/>
    </location>
</feature>
<dbReference type="InterPro" id="IPR036259">
    <property type="entry name" value="MFS_trans_sf"/>
</dbReference>
<feature type="transmembrane region" description="Helical" evidence="1">
    <location>
        <begin position="61"/>
        <end position="79"/>
    </location>
</feature>
<dbReference type="Proteomes" id="UP000384372">
    <property type="component" value="Unassembled WGS sequence"/>
</dbReference>
<feature type="transmembrane region" description="Helical" evidence="1">
    <location>
        <begin position="149"/>
        <end position="169"/>
    </location>
</feature>
<feature type="transmembrane region" description="Helical" evidence="1">
    <location>
        <begin position="414"/>
        <end position="436"/>
    </location>
</feature>
<name>A0A6A7WDP3_9BACT</name>
<reference evidence="2 3" key="1">
    <citation type="submission" date="2019-09" db="EMBL/GenBank/DDBJ databases">
        <title>Distinct polysaccharide growth profiles of human intestinal Prevotella copri isolates.</title>
        <authorList>
            <person name="Fehlner-Peach H."/>
            <person name="Magnabosco C."/>
            <person name="Raghavan V."/>
            <person name="Scher J.U."/>
            <person name="Tett A."/>
            <person name="Cox L.M."/>
            <person name="Gottsegen C."/>
            <person name="Watters A."/>
            <person name="Wiltshire- Gordon J.D."/>
            <person name="Segata N."/>
            <person name="Bonneau R."/>
            <person name="Littman D.R."/>
        </authorList>
    </citation>
    <scope>NUCLEOTIDE SEQUENCE [LARGE SCALE GENOMIC DNA]</scope>
    <source>
        <strain evidence="3">iAQ1173</strain>
    </source>
</reference>
<evidence type="ECO:0000256" key="1">
    <source>
        <dbReference type="SAM" id="Phobius"/>
    </source>
</evidence>
<accession>A0A6A7WDP3</accession>
<dbReference type="SUPFAM" id="SSF103473">
    <property type="entry name" value="MFS general substrate transporter"/>
    <property type="match status" value="1"/>
</dbReference>
<gene>
    <name evidence="2" type="ORF">F7D20_11715</name>
</gene>
<dbReference type="EMBL" id="VZAD01000090">
    <property type="protein sequence ID" value="MQP12604.1"/>
    <property type="molecule type" value="Genomic_DNA"/>
</dbReference>
<feature type="transmembrane region" description="Helical" evidence="1">
    <location>
        <begin position="352"/>
        <end position="371"/>
    </location>
</feature>
<feature type="transmembrane region" description="Helical" evidence="1">
    <location>
        <begin position="325"/>
        <end position="345"/>
    </location>
</feature>
<proteinExistence type="predicted"/>
<keyword evidence="1" id="KW-0472">Membrane</keyword>
<dbReference type="RefSeq" id="WP_158464187.1">
    <property type="nucleotide sequence ID" value="NZ_VZAD01000090.1"/>
</dbReference>
<feature type="transmembrane region" description="Helical" evidence="1">
    <location>
        <begin position="212"/>
        <end position="235"/>
    </location>
</feature>
<sequence length="512" mass="59148">MPGPPMLQGPFRVPSFNGYVPRRLQPWIYLLFAFVFLMSGGIYGGAMLQVMGEYSLMRVDVLMIVMFNVVGVAMPFPFLFRLKFRFTNRRLLLNAALMVAACNFLIMFTDSVPVMCVLAYIAGFFKLCGCFECMSTIQLWMTSKRDFTIFFPLLYCLVLGNMSLSPWITEHLIYIYQDWRIINWTMTGALLCVALVVYVTTHDFRFMKPLPFISIDYLGCLLWSAWMLEFIFFFNYGEHYNWFDSDILRMDVLLFVVTGYFCIQRMRHIRHPYIAPEAWKYKRLVPLLILFAFVELMGSTPKVLQTAFTGGVLHFGTFTTNVLNFVEWMGAIAGCLFCLFWCKVLRQKYTRLLTLGVMAMVCYPVMMYFLIDPGLPLQALYLPTFLRSFGNAIFFCMLTIYLEELMPFQHFFMGLTMAGIIRNGPVSAMCSGLYSFGIRHQMTDNMARGLPYDASNLLMISIRQLYGITCLIGIAVLLVFLLWDIQPVRSTLKKMPAWNFVGKLVKKSMKEG</sequence>
<keyword evidence="1" id="KW-0812">Transmembrane</keyword>
<dbReference type="OrthoDB" id="1404010at2"/>
<keyword evidence="1" id="KW-1133">Transmembrane helix</keyword>
<feature type="transmembrane region" description="Helical" evidence="1">
    <location>
        <begin position="284"/>
        <end position="305"/>
    </location>
</feature>
<keyword evidence="3" id="KW-1185">Reference proteome</keyword>
<feature type="transmembrane region" description="Helical" evidence="1">
    <location>
        <begin position="465"/>
        <end position="485"/>
    </location>
</feature>
<evidence type="ECO:0000313" key="3">
    <source>
        <dbReference type="Proteomes" id="UP000384372"/>
    </source>
</evidence>
<feature type="transmembrane region" description="Helical" evidence="1">
    <location>
        <begin position="247"/>
        <end position="263"/>
    </location>
</feature>
<evidence type="ECO:0008006" key="4">
    <source>
        <dbReference type="Google" id="ProtNLM"/>
    </source>
</evidence>
<comment type="caution">
    <text evidence="2">The sequence shown here is derived from an EMBL/GenBank/DDBJ whole genome shotgun (WGS) entry which is preliminary data.</text>
</comment>
<feature type="transmembrane region" description="Helical" evidence="1">
    <location>
        <begin position="117"/>
        <end position="137"/>
    </location>
</feature>
<evidence type="ECO:0000313" key="2">
    <source>
        <dbReference type="EMBL" id="MQP12604.1"/>
    </source>
</evidence>
<feature type="transmembrane region" description="Helical" evidence="1">
    <location>
        <begin position="377"/>
        <end position="402"/>
    </location>
</feature>